<proteinExistence type="predicted"/>
<gene>
    <name evidence="1" type="ORF">C0Z19_14490</name>
</gene>
<protein>
    <submittedName>
        <fullName evidence="1">Uncharacterized protein</fullName>
    </submittedName>
</protein>
<dbReference type="Proteomes" id="UP000235347">
    <property type="component" value="Unassembled WGS sequence"/>
</dbReference>
<name>A0A2N7W3T3_9BURK</name>
<keyword evidence="2" id="KW-1185">Reference proteome</keyword>
<reference evidence="1 2" key="1">
    <citation type="submission" date="2018-01" db="EMBL/GenBank/DDBJ databases">
        <title>Whole genome analyses suggest that Burkholderia sensu lato contains two further novel genera in the rhizoxinica-symbiotica group Mycetohabitans gen. nov., and Trinickia gen. nov.: implications for the evolution of diazotrophy and nodulation in the Burkholderiaceae.</title>
        <authorList>
            <person name="Estrada-de los Santos P."/>
            <person name="Palmer M."/>
            <person name="Chavez-Ramirez B."/>
            <person name="Beukes C."/>
            <person name="Steenkamp E.T."/>
            <person name="Hirsch A.M."/>
            <person name="Manyaka P."/>
            <person name="Maluk M."/>
            <person name="Lafos M."/>
            <person name="Crook M."/>
            <person name="Gross E."/>
            <person name="Simon M.F."/>
            <person name="Bueno dos Reis Junior F."/>
            <person name="Poole P.S."/>
            <person name="Venter S.N."/>
            <person name="James E.K."/>
        </authorList>
    </citation>
    <scope>NUCLEOTIDE SEQUENCE [LARGE SCALE GENOMIC DNA]</scope>
    <source>
        <strain evidence="1 2">GP25-8</strain>
    </source>
</reference>
<dbReference type="AlphaFoldDB" id="A0A2N7W3T3"/>
<accession>A0A2N7W3T3</accession>
<organism evidence="1 2">
    <name type="scientific">Trinickia soli</name>
    <dbReference type="NCBI Taxonomy" id="380675"/>
    <lineage>
        <taxon>Bacteria</taxon>
        <taxon>Pseudomonadati</taxon>
        <taxon>Pseudomonadota</taxon>
        <taxon>Betaproteobacteria</taxon>
        <taxon>Burkholderiales</taxon>
        <taxon>Burkholderiaceae</taxon>
        <taxon>Trinickia</taxon>
    </lineage>
</organism>
<comment type="caution">
    <text evidence="1">The sequence shown here is derived from an EMBL/GenBank/DDBJ whole genome shotgun (WGS) entry which is preliminary data.</text>
</comment>
<dbReference type="RefSeq" id="WP_102610528.1">
    <property type="nucleotide sequence ID" value="NZ_CADIKD010000013.1"/>
</dbReference>
<dbReference type="EMBL" id="PNYB01000011">
    <property type="protein sequence ID" value="PMS24043.1"/>
    <property type="molecule type" value="Genomic_DNA"/>
</dbReference>
<sequence length="162" mass="17298">MDRRAFITASAGAAAFCWAAPWLDCYGVLIDRMQPEHPSLPTLIVVDSALAESRAFAANACGSGVHRIDMGIDIDIDADVGTLWHAKLRHWTGAICGMLRPSDCFVLRTFSMAEGRVFRVMPVLVRPGRQISEARAAAFALDGAFAAPSSAVCFGTCAKPLG</sequence>
<evidence type="ECO:0000313" key="2">
    <source>
        <dbReference type="Proteomes" id="UP000235347"/>
    </source>
</evidence>
<evidence type="ECO:0000313" key="1">
    <source>
        <dbReference type="EMBL" id="PMS24043.1"/>
    </source>
</evidence>